<evidence type="ECO:0000313" key="3">
    <source>
        <dbReference type="Proteomes" id="UP001152622"/>
    </source>
</evidence>
<dbReference type="Proteomes" id="UP001152622">
    <property type="component" value="Chromosome 16"/>
</dbReference>
<dbReference type="EMBL" id="JAINUF010000016">
    <property type="protein sequence ID" value="KAJ8339989.1"/>
    <property type="molecule type" value="Genomic_DNA"/>
</dbReference>
<organism evidence="2 3">
    <name type="scientific">Synaphobranchus kaupii</name>
    <name type="common">Kaup's arrowtooth eel</name>
    <dbReference type="NCBI Taxonomy" id="118154"/>
    <lineage>
        <taxon>Eukaryota</taxon>
        <taxon>Metazoa</taxon>
        <taxon>Chordata</taxon>
        <taxon>Craniata</taxon>
        <taxon>Vertebrata</taxon>
        <taxon>Euteleostomi</taxon>
        <taxon>Actinopterygii</taxon>
        <taxon>Neopterygii</taxon>
        <taxon>Teleostei</taxon>
        <taxon>Anguilliformes</taxon>
        <taxon>Synaphobranchidae</taxon>
        <taxon>Synaphobranchus</taxon>
    </lineage>
</organism>
<protein>
    <submittedName>
        <fullName evidence="2">Uncharacterized protein</fullName>
    </submittedName>
</protein>
<accession>A0A9Q1IHR7</accession>
<feature type="compositionally biased region" description="Basic and acidic residues" evidence="1">
    <location>
        <begin position="23"/>
        <end position="34"/>
    </location>
</feature>
<comment type="caution">
    <text evidence="2">The sequence shown here is derived from an EMBL/GenBank/DDBJ whole genome shotgun (WGS) entry which is preliminary data.</text>
</comment>
<gene>
    <name evidence="2" type="ORF">SKAU_G00346220</name>
</gene>
<proteinExistence type="predicted"/>
<evidence type="ECO:0000313" key="2">
    <source>
        <dbReference type="EMBL" id="KAJ8339989.1"/>
    </source>
</evidence>
<name>A0A9Q1IHR7_SYNKA</name>
<feature type="region of interest" description="Disordered" evidence="1">
    <location>
        <begin position="1"/>
        <end position="34"/>
    </location>
</feature>
<reference evidence="2" key="1">
    <citation type="journal article" date="2023" name="Science">
        <title>Genome structures resolve the early diversification of teleost fishes.</title>
        <authorList>
            <person name="Parey E."/>
            <person name="Louis A."/>
            <person name="Montfort J."/>
            <person name="Bouchez O."/>
            <person name="Roques C."/>
            <person name="Iampietro C."/>
            <person name="Lluch J."/>
            <person name="Castinel A."/>
            <person name="Donnadieu C."/>
            <person name="Desvignes T."/>
            <person name="Floi Bucao C."/>
            <person name="Jouanno E."/>
            <person name="Wen M."/>
            <person name="Mejri S."/>
            <person name="Dirks R."/>
            <person name="Jansen H."/>
            <person name="Henkel C."/>
            <person name="Chen W.J."/>
            <person name="Zahm M."/>
            <person name="Cabau C."/>
            <person name="Klopp C."/>
            <person name="Thompson A.W."/>
            <person name="Robinson-Rechavi M."/>
            <person name="Braasch I."/>
            <person name="Lecointre G."/>
            <person name="Bobe J."/>
            <person name="Postlethwait J.H."/>
            <person name="Berthelot C."/>
            <person name="Roest Crollius H."/>
            <person name="Guiguen Y."/>
        </authorList>
    </citation>
    <scope>NUCLEOTIDE SEQUENCE</scope>
    <source>
        <strain evidence="2">WJC10195</strain>
    </source>
</reference>
<keyword evidence="3" id="KW-1185">Reference proteome</keyword>
<evidence type="ECO:0000256" key="1">
    <source>
        <dbReference type="SAM" id="MobiDB-lite"/>
    </source>
</evidence>
<sequence>MYVQIQSQARAKQMRNSNGTDGAKPKIGSDRAGAERLKRGRRFAVYIAPCHARLSPPPPLRMSSRLAGGNHRLFSRTPPECFHSPPCRSVRVAVWHRRARGFGGAGRLASETDWRRGIIERNMALCDNVASCRGETTNPSLSVEGFGGLGWRPDTGGRLGAWVDRSPG</sequence>
<feature type="compositionally biased region" description="Polar residues" evidence="1">
    <location>
        <begin position="1"/>
        <end position="20"/>
    </location>
</feature>
<dbReference type="AlphaFoldDB" id="A0A9Q1IHR7"/>